<protein>
    <recommendedName>
        <fullName evidence="3">Lysine N-acyltransferase MbtK</fullName>
    </recommendedName>
    <alternativeName>
        <fullName evidence="4">Mycobactin synthase protein K</fullName>
    </alternativeName>
</protein>
<evidence type="ECO:0000256" key="2">
    <source>
        <dbReference type="ARBA" id="ARBA00005102"/>
    </source>
</evidence>
<accession>A0A6I3KLL6</accession>
<evidence type="ECO:0000259" key="5">
    <source>
        <dbReference type="SMART" id="SM01006"/>
    </source>
</evidence>
<dbReference type="EMBL" id="WMBB01000001">
    <property type="protein sequence ID" value="MTE11483.1"/>
    <property type="molecule type" value="Genomic_DNA"/>
</dbReference>
<organism evidence="6 7">
    <name type="scientific">Nocardia aurantiaca</name>
    <dbReference type="NCBI Taxonomy" id="2675850"/>
    <lineage>
        <taxon>Bacteria</taxon>
        <taxon>Bacillati</taxon>
        <taxon>Actinomycetota</taxon>
        <taxon>Actinomycetes</taxon>
        <taxon>Mycobacteriales</taxon>
        <taxon>Nocardiaceae</taxon>
        <taxon>Nocardia</taxon>
    </lineage>
</organism>
<sequence>MNRTTYVLTRELTDLPDHIRRAPAPVVPEFAAPFRLRLVDVDSRDPETITEWMHRPHLLDTWEQAWDIDRRRADCGAQLNGTFSRPCLLEYDFAALDRPDWGTREVAYVELYRPAKDEIARLYDADARDMGFHIATADTNLLGRGIISGWMRLLGQAILAAEPECRRLLCEPDHRNASMRKALEKIGWRHLGDFDIRPDRRIALYALPRTAADLPEIR</sequence>
<evidence type="ECO:0000313" key="6">
    <source>
        <dbReference type="EMBL" id="MTE11483.1"/>
    </source>
</evidence>
<evidence type="ECO:0000256" key="4">
    <source>
        <dbReference type="ARBA" id="ARBA00031122"/>
    </source>
</evidence>
<comment type="caution">
    <text evidence="6">The sequence shown here is derived from an EMBL/GenBank/DDBJ whole genome shotgun (WGS) entry which is preliminary data.</text>
</comment>
<keyword evidence="6" id="KW-0808">Transferase</keyword>
<keyword evidence="7" id="KW-1185">Reference proteome</keyword>
<dbReference type="InterPro" id="IPR019432">
    <property type="entry name" value="Acyltransferase_MbtK/IucB-like"/>
</dbReference>
<comment type="function">
    <text evidence="1">Acyltransferase required for the direct transfer of medium- to long-chain fatty acyl moieties from a carrier protein (MbtL) on to the epsilon-amino group of lysine residue in the mycobactin core.</text>
</comment>
<dbReference type="SUPFAM" id="SSF55729">
    <property type="entry name" value="Acyl-CoA N-acyltransferases (Nat)"/>
    <property type="match status" value="1"/>
</dbReference>
<dbReference type="Gene3D" id="3.40.630.30">
    <property type="match status" value="1"/>
</dbReference>
<gene>
    <name evidence="6" type="ORF">GLP40_01580</name>
</gene>
<dbReference type="AlphaFoldDB" id="A0A6I3KLL6"/>
<comment type="pathway">
    <text evidence="2">Siderophore biosynthesis; mycobactin biosynthesis.</text>
</comment>
<dbReference type="PANTHER" id="PTHR31438:SF1">
    <property type="entry name" value="LYSINE N-ACYLTRANSFERASE C17G9.06C-RELATED"/>
    <property type="match status" value="1"/>
</dbReference>
<dbReference type="PANTHER" id="PTHR31438">
    <property type="entry name" value="LYSINE N-ACYLTRANSFERASE C17G9.06C-RELATED"/>
    <property type="match status" value="1"/>
</dbReference>
<feature type="domain" description="Acyltransferase MbtK/IucB-like conserved" evidence="5">
    <location>
        <begin position="37"/>
        <end position="85"/>
    </location>
</feature>
<name>A0A6I3KLL6_9NOCA</name>
<evidence type="ECO:0000256" key="1">
    <source>
        <dbReference type="ARBA" id="ARBA00003818"/>
    </source>
</evidence>
<dbReference type="Proteomes" id="UP000432464">
    <property type="component" value="Unassembled WGS sequence"/>
</dbReference>
<dbReference type="SMART" id="SM01006">
    <property type="entry name" value="AlcB"/>
    <property type="match status" value="1"/>
</dbReference>
<dbReference type="GO" id="GO:0019290">
    <property type="term" value="P:siderophore biosynthetic process"/>
    <property type="evidence" value="ECO:0007669"/>
    <property type="project" value="InterPro"/>
</dbReference>
<dbReference type="RefSeq" id="WP_154785992.1">
    <property type="nucleotide sequence ID" value="NZ_WMBB01000001.1"/>
</dbReference>
<dbReference type="InterPro" id="IPR016181">
    <property type="entry name" value="Acyl_CoA_acyltransferase"/>
</dbReference>
<dbReference type="GO" id="GO:0016410">
    <property type="term" value="F:N-acyltransferase activity"/>
    <property type="evidence" value="ECO:0007669"/>
    <property type="project" value="TreeGrafter"/>
</dbReference>
<dbReference type="Pfam" id="PF13523">
    <property type="entry name" value="Acetyltransf_8"/>
    <property type="match status" value="1"/>
</dbReference>
<evidence type="ECO:0000313" key="7">
    <source>
        <dbReference type="Proteomes" id="UP000432464"/>
    </source>
</evidence>
<evidence type="ECO:0000256" key="3">
    <source>
        <dbReference type="ARBA" id="ARBA00020586"/>
    </source>
</evidence>
<dbReference type="UniPathway" id="UPA00011"/>
<reference evidence="6 7" key="1">
    <citation type="submission" date="2019-11" db="EMBL/GenBank/DDBJ databases">
        <title>Nocardia sp. nov. CT2-14 isolated from soil.</title>
        <authorList>
            <person name="Kanchanasin P."/>
            <person name="Tanasupawat S."/>
            <person name="Yuki M."/>
            <person name="Kudo T."/>
        </authorList>
    </citation>
    <scope>NUCLEOTIDE SEQUENCE [LARGE SCALE GENOMIC DNA]</scope>
    <source>
        <strain evidence="6 7">CT2-14</strain>
    </source>
</reference>
<proteinExistence type="predicted"/>